<sequence length="399" mass="44617">MELPPHLASVHDLVKDVAPLGLPDEEERMKVARSWVDLGLELHKSSGEVESAARRAWTANKGGDVTAFQASWEDEHGPGRRLEAGSKGALLTGLGTMAIVILRVVWKAYVTYIVAILAVSLLASLAAGPASTVIRYARVMGARRTLTQMRTKFRQQTALVVRDTLYRARMLAYTVAPVFAAPVVVSARNLWELVPLRSNEEAQRLTEEVLRETPAGRAALAYAKDHGITVVYQGDSLEGALGGYMDDLNMVALDYAGRTPEQLAEVFVHEVNHARNDGDPYPIGMDRDEYVKAAIEEEVDGQVKAHEMRMQLAAARGEPEDWSSDYGRAYKVAVDRENYQRQQQHLPPLSAEAERRVGDEAGREALREWARSLRYEEQFEQEWKHRYLRPVTDAATPDW</sequence>
<dbReference type="AlphaFoldDB" id="A0A4R5EY06"/>
<accession>A0A4R5EY06</accession>
<dbReference type="RefSeq" id="WP_132636374.1">
    <property type="nucleotide sequence ID" value="NZ_SMLD01000112.1"/>
</dbReference>
<dbReference type="Proteomes" id="UP000295136">
    <property type="component" value="Unassembled WGS sequence"/>
</dbReference>
<organism evidence="2 3">
    <name type="scientific">Nonomuraea mesophila</name>
    <dbReference type="NCBI Taxonomy" id="2530382"/>
    <lineage>
        <taxon>Bacteria</taxon>
        <taxon>Bacillati</taxon>
        <taxon>Actinomycetota</taxon>
        <taxon>Actinomycetes</taxon>
        <taxon>Streptosporangiales</taxon>
        <taxon>Streptosporangiaceae</taxon>
        <taxon>Nonomuraea</taxon>
    </lineage>
</organism>
<proteinExistence type="predicted"/>
<reference evidence="2 3" key="1">
    <citation type="submission" date="2019-03" db="EMBL/GenBank/DDBJ databases">
        <title>Draft genome sequences of novel Actinobacteria.</title>
        <authorList>
            <person name="Sahin N."/>
            <person name="Ay H."/>
            <person name="Saygin H."/>
        </authorList>
    </citation>
    <scope>NUCLEOTIDE SEQUENCE [LARGE SCALE GENOMIC DNA]</scope>
    <source>
        <strain evidence="2 3">6K102</strain>
    </source>
</reference>
<feature type="transmembrane region" description="Helical" evidence="1">
    <location>
        <begin position="112"/>
        <end position="134"/>
    </location>
</feature>
<evidence type="ECO:0000256" key="1">
    <source>
        <dbReference type="SAM" id="Phobius"/>
    </source>
</evidence>
<name>A0A4R5EY06_9ACTN</name>
<keyword evidence="3" id="KW-1185">Reference proteome</keyword>
<feature type="transmembrane region" description="Helical" evidence="1">
    <location>
        <begin position="88"/>
        <end position="106"/>
    </location>
</feature>
<protein>
    <submittedName>
        <fullName evidence="2">Uncharacterized protein</fullName>
    </submittedName>
</protein>
<comment type="caution">
    <text evidence="2">The sequence shown here is derived from an EMBL/GenBank/DDBJ whole genome shotgun (WGS) entry which is preliminary data.</text>
</comment>
<dbReference type="EMBL" id="SMLD01000112">
    <property type="protein sequence ID" value="TDE39924.1"/>
    <property type="molecule type" value="Genomic_DNA"/>
</dbReference>
<keyword evidence="1" id="KW-0812">Transmembrane</keyword>
<evidence type="ECO:0000313" key="3">
    <source>
        <dbReference type="Proteomes" id="UP000295136"/>
    </source>
</evidence>
<evidence type="ECO:0000313" key="2">
    <source>
        <dbReference type="EMBL" id="TDE39924.1"/>
    </source>
</evidence>
<gene>
    <name evidence="2" type="ORF">E1295_32475</name>
</gene>
<keyword evidence="1" id="KW-0472">Membrane</keyword>
<keyword evidence="1" id="KW-1133">Transmembrane helix</keyword>